<evidence type="ECO:0000313" key="1">
    <source>
        <dbReference type="EMBL" id="OAQ60079.1"/>
    </source>
</evidence>
<accession>A0A179F4P3</accession>
<name>A0A179F4P3_PURLI</name>
<organism evidence="1 2">
    <name type="scientific">Purpureocillium lilacinum</name>
    <name type="common">Paecilomyces lilacinus</name>
    <dbReference type="NCBI Taxonomy" id="33203"/>
    <lineage>
        <taxon>Eukaryota</taxon>
        <taxon>Fungi</taxon>
        <taxon>Dikarya</taxon>
        <taxon>Ascomycota</taxon>
        <taxon>Pezizomycotina</taxon>
        <taxon>Sordariomycetes</taxon>
        <taxon>Hypocreomycetidae</taxon>
        <taxon>Hypocreales</taxon>
        <taxon>Ophiocordycipitaceae</taxon>
        <taxon>Purpureocillium</taxon>
    </lineage>
</organism>
<reference evidence="1 2" key="1">
    <citation type="submission" date="2016-01" db="EMBL/GenBank/DDBJ databases">
        <title>Biosynthesis of antibiotic leucinostatins and their inhibition on Phytophthora in bio-control Purpureocillium lilacinum.</title>
        <authorList>
            <person name="Wang G."/>
            <person name="Liu Z."/>
            <person name="Lin R."/>
            <person name="Li E."/>
            <person name="Mao Z."/>
            <person name="Ling J."/>
            <person name="Yin W."/>
            <person name="Xie B."/>
        </authorList>
    </citation>
    <scope>NUCLEOTIDE SEQUENCE [LARGE SCALE GENOMIC DNA]</scope>
    <source>
        <strain evidence="1">PLBJ-1</strain>
    </source>
</reference>
<sequence>MMIERALLKQSELNSFVQDLGLEADALKRVPPADVLTSDDWKVLREVRHILEPIYHMTMRTQGWGTGSGHGRLGEVMAGMEFILDHLENWRATMKIGFLIRESQPESIARNAESEAERPSRHIRLQQGLLLYCIQHTVAPKIKNGSSTPHAKIVQLFFVRCPRQTQKCCTVV</sequence>
<comment type="caution">
    <text evidence="1">The sequence shown here is derived from an EMBL/GenBank/DDBJ whole genome shotgun (WGS) entry which is preliminary data.</text>
</comment>
<gene>
    <name evidence="1" type="ORF">VFPBJ_11568</name>
</gene>
<dbReference type="AlphaFoldDB" id="A0A179F4P3"/>
<protein>
    <submittedName>
        <fullName evidence="1">Uncharacterized protein</fullName>
    </submittedName>
</protein>
<dbReference type="EMBL" id="LSBH01000034">
    <property type="protein sequence ID" value="OAQ60079.1"/>
    <property type="molecule type" value="Genomic_DNA"/>
</dbReference>
<evidence type="ECO:0000313" key="2">
    <source>
        <dbReference type="Proteomes" id="UP000078240"/>
    </source>
</evidence>
<proteinExistence type="predicted"/>
<dbReference type="Proteomes" id="UP000078240">
    <property type="component" value="Unassembled WGS sequence"/>
</dbReference>